<proteinExistence type="predicted"/>
<sequence length="134" mass="15381">MQLAFNKETQQITIKDDVPSNSWLIIILMLVNVLNMSVQLFYISFDKNEMLFIFMALLGFGSLVAVLFYLLKKSWKKTYKLTEIEGLEIKENSGIERIALKLKNGKTRSFSKLKNQTELKSLKKTLTAIGIKSI</sequence>
<accession>A0AAP1RDQ1</accession>
<dbReference type="RefSeq" id="WP_101914033.1">
    <property type="nucleotide sequence ID" value="NZ_JAFMUA010000001.1"/>
</dbReference>
<name>A0AAP1RDQ1_9FLAO</name>
<organism evidence="2 3">
    <name type="scientific">Tenacibaculum finnmarkense genomovar finnmarkense</name>
    <dbReference type="NCBI Taxonomy" id="1458503"/>
    <lineage>
        <taxon>Bacteria</taxon>
        <taxon>Pseudomonadati</taxon>
        <taxon>Bacteroidota</taxon>
        <taxon>Flavobacteriia</taxon>
        <taxon>Flavobacteriales</taxon>
        <taxon>Flavobacteriaceae</taxon>
        <taxon>Tenacibaculum</taxon>
        <taxon>Tenacibaculum finnmarkense</taxon>
    </lineage>
</organism>
<reference evidence="2 3" key="1">
    <citation type="journal article" date="2020" name="Int. J. Syst. Evol. Microbiol.">
        <title>Tenacibaculum piscium sp. nov., isolated from skin ulcers of sea-farmed fish, and description of Tenacibaculum finnmarkense sp. nov. with subdivision into genomovars finnmarkense and ulcerans.</title>
        <authorList>
            <person name="Olsen A.B."/>
            <person name="Spilsberg B."/>
            <person name="Nilsen H.K."/>
            <person name="Lagesen K."/>
            <person name="Gulla S."/>
            <person name="Avendano-Herrera R."/>
            <person name="Irgang R."/>
            <person name="Duchaud E."/>
            <person name="Colquhoun D.J."/>
        </authorList>
    </citation>
    <scope>NUCLEOTIDE SEQUENCE [LARGE SCALE GENOMIC DNA]</scope>
    <source>
        <strain evidence="2 3">TNO037</strain>
    </source>
</reference>
<evidence type="ECO:0000313" key="2">
    <source>
        <dbReference type="EMBL" id="MBE7693978.1"/>
    </source>
</evidence>
<protein>
    <submittedName>
        <fullName evidence="2">Uncharacterized protein</fullName>
    </submittedName>
</protein>
<dbReference type="AlphaFoldDB" id="A0AAP1RDQ1"/>
<dbReference type="EMBL" id="WXXV01000001">
    <property type="protein sequence ID" value="MBE7693978.1"/>
    <property type="molecule type" value="Genomic_DNA"/>
</dbReference>
<keyword evidence="1" id="KW-1133">Transmembrane helix</keyword>
<dbReference type="GeneID" id="79925773"/>
<keyword evidence="1" id="KW-0472">Membrane</keyword>
<feature type="transmembrane region" description="Helical" evidence="1">
    <location>
        <begin position="21"/>
        <end position="45"/>
    </location>
</feature>
<keyword evidence="1" id="KW-0812">Transmembrane</keyword>
<gene>
    <name evidence="2" type="ORF">F7645_00805</name>
</gene>
<evidence type="ECO:0000313" key="3">
    <source>
        <dbReference type="Proteomes" id="UP000806077"/>
    </source>
</evidence>
<dbReference type="Proteomes" id="UP000806077">
    <property type="component" value="Unassembled WGS sequence"/>
</dbReference>
<comment type="caution">
    <text evidence="2">The sequence shown here is derived from an EMBL/GenBank/DDBJ whole genome shotgun (WGS) entry which is preliminary data.</text>
</comment>
<feature type="transmembrane region" description="Helical" evidence="1">
    <location>
        <begin position="51"/>
        <end position="71"/>
    </location>
</feature>
<keyword evidence="3" id="KW-1185">Reference proteome</keyword>
<evidence type="ECO:0000256" key="1">
    <source>
        <dbReference type="SAM" id="Phobius"/>
    </source>
</evidence>